<evidence type="ECO:0000256" key="7">
    <source>
        <dbReference type="ARBA" id="ARBA00022839"/>
    </source>
</evidence>
<dbReference type="Proteomes" id="UP000663829">
    <property type="component" value="Unassembled WGS sequence"/>
</dbReference>
<proteinExistence type="inferred from homology"/>
<dbReference type="AlphaFoldDB" id="A0A814KTE3"/>
<dbReference type="OrthoDB" id="262529at2759"/>
<evidence type="ECO:0000256" key="8">
    <source>
        <dbReference type="ARBA" id="ARBA00023172"/>
    </source>
</evidence>
<comment type="caution">
    <text evidence="15">The sequence shown here is derived from an EMBL/GenBank/DDBJ whole genome shotgun (WGS) entry which is preliminary data.</text>
</comment>
<keyword evidence="9" id="KW-0234">DNA repair</keyword>
<keyword evidence="7" id="KW-0269">Exonuclease</keyword>
<dbReference type="Proteomes" id="UP000677228">
    <property type="component" value="Unassembled WGS sequence"/>
</dbReference>
<dbReference type="EMBL" id="CAJOBC010004351">
    <property type="protein sequence ID" value="CAF3824645.1"/>
    <property type="molecule type" value="Genomic_DNA"/>
</dbReference>
<accession>A0A814KTE3</accession>
<dbReference type="GO" id="GO:0005634">
    <property type="term" value="C:nucleus"/>
    <property type="evidence" value="ECO:0007669"/>
    <property type="project" value="UniProtKB-SubCell"/>
</dbReference>
<name>A0A814KTE3_9BILA</name>
<keyword evidence="6" id="KW-0378">Hydrolase</keyword>
<dbReference type="GO" id="GO:0035312">
    <property type="term" value="F:5'-3' DNA exonuclease activity"/>
    <property type="evidence" value="ECO:0007669"/>
    <property type="project" value="TreeGrafter"/>
</dbReference>
<dbReference type="PANTHER" id="PTHR23240">
    <property type="entry name" value="DNA CROSS-LINK REPAIR PROTEIN PSO2/SNM1-RELATED"/>
    <property type="match status" value="1"/>
</dbReference>
<protein>
    <recommendedName>
        <fullName evidence="11">Protein artemis</fullName>
    </recommendedName>
    <alternativeName>
        <fullName evidence="12">DNA cross-link repair 1C protein</fullName>
    </alternativeName>
</protein>
<dbReference type="GO" id="GO:0003684">
    <property type="term" value="F:damaged DNA binding"/>
    <property type="evidence" value="ECO:0007669"/>
    <property type="project" value="TreeGrafter"/>
</dbReference>
<evidence type="ECO:0000313" key="16">
    <source>
        <dbReference type="EMBL" id="CAF1114476.1"/>
    </source>
</evidence>
<evidence type="ECO:0000256" key="3">
    <source>
        <dbReference type="ARBA" id="ARBA00022722"/>
    </source>
</evidence>
<comment type="similarity">
    <text evidence="2">Belongs to the DNA repair metallo-beta-lactamase (DRMBL) family.</text>
</comment>
<evidence type="ECO:0000259" key="14">
    <source>
        <dbReference type="Pfam" id="PF07522"/>
    </source>
</evidence>
<keyword evidence="19" id="KW-1185">Reference proteome</keyword>
<evidence type="ECO:0000256" key="1">
    <source>
        <dbReference type="ARBA" id="ARBA00004123"/>
    </source>
</evidence>
<dbReference type="Pfam" id="PF07522">
    <property type="entry name" value="DRMBL"/>
    <property type="match status" value="1"/>
</dbReference>
<keyword evidence="3" id="KW-0540">Nuclease</keyword>
<reference evidence="15" key="1">
    <citation type="submission" date="2021-02" db="EMBL/GenBank/DDBJ databases">
        <authorList>
            <person name="Nowell W R."/>
        </authorList>
    </citation>
    <scope>NUCLEOTIDE SEQUENCE</scope>
</reference>
<dbReference type="Proteomes" id="UP000682733">
    <property type="component" value="Unassembled WGS sequence"/>
</dbReference>
<evidence type="ECO:0000256" key="12">
    <source>
        <dbReference type="ARBA" id="ARBA00042677"/>
    </source>
</evidence>
<dbReference type="GO" id="GO:0000723">
    <property type="term" value="P:telomere maintenance"/>
    <property type="evidence" value="ECO:0007669"/>
    <property type="project" value="TreeGrafter"/>
</dbReference>
<evidence type="ECO:0000313" key="18">
    <source>
        <dbReference type="EMBL" id="CAF3883944.1"/>
    </source>
</evidence>
<evidence type="ECO:0000256" key="6">
    <source>
        <dbReference type="ARBA" id="ARBA00022801"/>
    </source>
</evidence>
<dbReference type="GO" id="GO:0006303">
    <property type="term" value="P:double-strand break repair via nonhomologous end joining"/>
    <property type="evidence" value="ECO:0007669"/>
    <property type="project" value="TreeGrafter"/>
</dbReference>
<feature type="domain" description="DNA repair metallo-beta-lactamase" evidence="14">
    <location>
        <begin position="243"/>
        <end position="356"/>
    </location>
</feature>
<gene>
    <name evidence="15" type="ORF">GPM918_LOCUS16512</name>
    <name evidence="16" type="ORF">OVA965_LOCUS19898</name>
    <name evidence="17" type="ORF">SRO942_LOCUS16512</name>
    <name evidence="18" type="ORF">TMI583_LOCUS20105</name>
</gene>
<sequence length="507" mass="59557">MCTYNGVIEEYPWISIDCFEKLNIQRSTTFIITHIHTDHLRGLETEEFYLFLRNQQLSVYCSDVSKQFLSRLPQYAHLNRHLKEIQTQQPFIIQKKKNTGEGDVDTCLCTFVGSGHCPGSVMVLLEGSNGNVLFTGDFRLYLKQCQRFLNKWSPQKQISKLYVDMTFFHPNIRYIPTRETACEALMRFLAQQIGLDSIHRNQIYLKTSARVGYEYIYEQIYQRFKQKIHVEHHQYELYDCLPNVQQCLTTDPTETCLHACRSSNQFLSCPCISYRQSPYGRIKIILSIMWFTQVMNVQELLIRYRKQTDFSYMKDNNDELDDDWTNKTYRLCYSLHSSYSEIVTFLRRIQPLHIHPIAYPSHISLKRIHQICSKILPETNIIKSQLPPVTHTTLQIKKRRYYEEMTNSADNELDLLGDYEREQSVLLGHVSSMNEKQIKKKLKSQTSQLFKPLDSNIDDHHSMEQSINSDNDLFSKIQRQTSYNQDENDENSCIILSSDGEDDSLGV</sequence>
<evidence type="ECO:0000256" key="9">
    <source>
        <dbReference type="ARBA" id="ARBA00023204"/>
    </source>
</evidence>
<feature type="region of interest" description="Disordered" evidence="13">
    <location>
        <begin position="482"/>
        <end position="507"/>
    </location>
</feature>
<evidence type="ECO:0000256" key="5">
    <source>
        <dbReference type="ARBA" id="ARBA00022763"/>
    </source>
</evidence>
<keyword evidence="8" id="KW-0233">DNA recombination</keyword>
<dbReference type="SUPFAM" id="SSF56281">
    <property type="entry name" value="Metallo-hydrolase/oxidoreductase"/>
    <property type="match status" value="1"/>
</dbReference>
<keyword evidence="5" id="KW-0227">DNA damage</keyword>
<evidence type="ECO:0000313" key="17">
    <source>
        <dbReference type="EMBL" id="CAF3824645.1"/>
    </source>
</evidence>
<comment type="subcellular location">
    <subcellularLocation>
        <location evidence="1">Nucleus</location>
    </subcellularLocation>
</comment>
<dbReference type="InterPro" id="IPR036866">
    <property type="entry name" value="RibonucZ/Hydroxyglut_hydro"/>
</dbReference>
<evidence type="ECO:0000313" key="19">
    <source>
        <dbReference type="Proteomes" id="UP000663829"/>
    </source>
</evidence>
<dbReference type="Proteomes" id="UP000681722">
    <property type="component" value="Unassembled WGS sequence"/>
</dbReference>
<dbReference type="EMBL" id="CAJOBA010014488">
    <property type="protein sequence ID" value="CAF3883944.1"/>
    <property type="molecule type" value="Genomic_DNA"/>
</dbReference>
<keyword evidence="10" id="KW-0539">Nucleus</keyword>
<dbReference type="Gene3D" id="3.40.50.12650">
    <property type="match status" value="1"/>
</dbReference>
<evidence type="ECO:0000256" key="2">
    <source>
        <dbReference type="ARBA" id="ARBA00010304"/>
    </source>
</evidence>
<dbReference type="GO" id="GO:0036297">
    <property type="term" value="P:interstrand cross-link repair"/>
    <property type="evidence" value="ECO:0007669"/>
    <property type="project" value="TreeGrafter"/>
</dbReference>
<evidence type="ECO:0000256" key="13">
    <source>
        <dbReference type="SAM" id="MobiDB-lite"/>
    </source>
</evidence>
<dbReference type="GO" id="GO:0004519">
    <property type="term" value="F:endonuclease activity"/>
    <property type="evidence" value="ECO:0007669"/>
    <property type="project" value="UniProtKB-KW"/>
</dbReference>
<dbReference type="EMBL" id="CAJNOQ010004351">
    <property type="protein sequence ID" value="CAF1055581.1"/>
    <property type="molecule type" value="Genomic_DNA"/>
</dbReference>
<evidence type="ECO:0000256" key="11">
    <source>
        <dbReference type="ARBA" id="ARBA00039759"/>
    </source>
</evidence>
<dbReference type="Gene3D" id="3.60.15.10">
    <property type="entry name" value="Ribonuclease Z/Hydroxyacylglutathione hydrolase-like"/>
    <property type="match status" value="1"/>
</dbReference>
<organism evidence="15 19">
    <name type="scientific">Didymodactylos carnosus</name>
    <dbReference type="NCBI Taxonomy" id="1234261"/>
    <lineage>
        <taxon>Eukaryota</taxon>
        <taxon>Metazoa</taxon>
        <taxon>Spiralia</taxon>
        <taxon>Gnathifera</taxon>
        <taxon>Rotifera</taxon>
        <taxon>Eurotatoria</taxon>
        <taxon>Bdelloidea</taxon>
        <taxon>Philodinida</taxon>
        <taxon>Philodinidae</taxon>
        <taxon>Didymodactylos</taxon>
    </lineage>
</organism>
<evidence type="ECO:0000256" key="10">
    <source>
        <dbReference type="ARBA" id="ARBA00023242"/>
    </source>
</evidence>
<keyword evidence="4" id="KW-0255">Endonuclease</keyword>
<dbReference type="PANTHER" id="PTHR23240:SF8">
    <property type="entry name" value="PROTEIN ARTEMIS"/>
    <property type="match status" value="1"/>
</dbReference>
<dbReference type="EMBL" id="CAJNOK010010387">
    <property type="protein sequence ID" value="CAF1114476.1"/>
    <property type="molecule type" value="Genomic_DNA"/>
</dbReference>
<dbReference type="GO" id="GO:0006310">
    <property type="term" value="P:DNA recombination"/>
    <property type="evidence" value="ECO:0007669"/>
    <property type="project" value="UniProtKB-KW"/>
</dbReference>
<dbReference type="InterPro" id="IPR011084">
    <property type="entry name" value="DRMBL"/>
</dbReference>
<evidence type="ECO:0000256" key="4">
    <source>
        <dbReference type="ARBA" id="ARBA00022759"/>
    </source>
</evidence>
<evidence type="ECO:0000313" key="15">
    <source>
        <dbReference type="EMBL" id="CAF1055581.1"/>
    </source>
</evidence>